<dbReference type="OrthoDB" id="10257284at2759"/>
<dbReference type="FunCoup" id="A0A165BJB0">
    <property type="interactions" value="44"/>
</dbReference>
<evidence type="ECO:0000313" key="4">
    <source>
        <dbReference type="Proteomes" id="UP000077266"/>
    </source>
</evidence>
<dbReference type="InterPro" id="IPR033379">
    <property type="entry name" value="Acid_Pase_AS"/>
</dbReference>
<dbReference type="InterPro" id="IPR000560">
    <property type="entry name" value="His_Pase_clade-2"/>
</dbReference>
<dbReference type="GO" id="GO:0016791">
    <property type="term" value="F:phosphatase activity"/>
    <property type="evidence" value="ECO:0007669"/>
    <property type="project" value="TreeGrafter"/>
</dbReference>
<gene>
    <name evidence="3" type="ORF">EXIGLDRAFT_742773</name>
</gene>
<evidence type="ECO:0000256" key="2">
    <source>
        <dbReference type="ARBA" id="ARBA00022801"/>
    </source>
</evidence>
<accession>A0A165BJB0</accession>
<dbReference type="CDD" id="cd07061">
    <property type="entry name" value="HP_HAP_like"/>
    <property type="match status" value="1"/>
</dbReference>
<dbReference type="Proteomes" id="UP000077266">
    <property type="component" value="Unassembled WGS sequence"/>
</dbReference>
<evidence type="ECO:0000313" key="3">
    <source>
        <dbReference type="EMBL" id="KZV80754.1"/>
    </source>
</evidence>
<keyword evidence="4" id="KW-1185">Reference proteome</keyword>
<dbReference type="PANTHER" id="PTHR11567">
    <property type="entry name" value="ACID PHOSPHATASE-RELATED"/>
    <property type="match status" value="1"/>
</dbReference>
<dbReference type="PROSITE" id="PS00778">
    <property type="entry name" value="HIS_ACID_PHOSPHAT_2"/>
    <property type="match status" value="1"/>
</dbReference>
<dbReference type="PANTHER" id="PTHR11567:SF110">
    <property type="entry name" value="2-PHOSPHOXYLOSE PHOSPHATASE 1"/>
    <property type="match status" value="1"/>
</dbReference>
<dbReference type="Pfam" id="PF00328">
    <property type="entry name" value="His_Phos_2"/>
    <property type="match status" value="1"/>
</dbReference>
<proteinExistence type="inferred from homology"/>
<dbReference type="InterPro" id="IPR050645">
    <property type="entry name" value="Histidine_acid_phosphatase"/>
</dbReference>
<dbReference type="Gene3D" id="3.40.50.1240">
    <property type="entry name" value="Phosphoglycerate mutase-like"/>
    <property type="match status" value="1"/>
</dbReference>
<dbReference type="AlphaFoldDB" id="A0A165BJB0"/>
<name>A0A165BJB0_EXIGL</name>
<dbReference type="SUPFAM" id="SSF53254">
    <property type="entry name" value="Phosphoglycerate mutase-like"/>
    <property type="match status" value="1"/>
</dbReference>
<protein>
    <submittedName>
        <fullName evidence="3">Phosphoglycerate mutase-like protein</fullName>
    </submittedName>
</protein>
<keyword evidence="2" id="KW-0378">Hydrolase</keyword>
<reference evidence="3 4" key="1">
    <citation type="journal article" date="2016" name="Mol. Biol. Evol.">
        <title>Comparative Genomics of Early-Diverging Mushroom-Forming Fungi Provides Insights into the Origins of Lignocellulose Decay Capabilities.</title>
        <authorList>
            <person name="Nagy L.G."/>
            <person name="Riley R."/>
            <person name="Tritt A."/>
            <person name="Adam C."/>
            <person name="Daum C."/>
            <person name="Floudas D."/>
            <person name="Sun H."/>
            <person name="Yadav J.S."/>
            <person name="Pangilinan J."/>
            <person name="Larsson K.H."/>
            <person name="Matsuura K."/>
            <person name="Barry K."/>
            <person name="Labutti K."/>
            <person name="Kuo R."/>
            <person name="Ohm R.A."/>
            <person name="Bhattacharya S.S."/>
            <person name="Shirouzu T."/>
            <person name="Yoshinaga Y."/>
            <person name="Martin F.M."/>
            <person name="Grigoriev I.V."/>
            <person name="Hibbett D.S."/>
        </authorList>
    </citation>
    <scope>NUCLEOTIDE SEQUENCE [LARGE SCALE GENOMIC DNA]</scope>
    <source>
        <strain evidence="3 4">HHB12029</strain>
    </source>
</reference>
<dbReference type="InParanoid" id="A0A165BJB0"/>
<dbReference type="EMBL" id="KV426454">
    <property type="protein sequence ID" value="KZV80754.1"/>
    <property type="molecule type" value="Genomic_DNA"/>
</dbReference>
<sequence>MGLDVDAYPEAPQQLELQQVHLFIRHGERTPVTTRMSDAPASIPPHWLMCKTARAFRASVHDTTDAAAVFHSLANPESAGEKLMPVRRLVERPDGTAVDGECMLGELTDIGRRSTLQYGQALRRLYVDRLGFLPDAVDRDSAMLYFRSTNMPRTIESLQHIIQGLYPPQKYMNGLIPRILVRNGADENLVGNVFACKRLDMMKYAFAQAAAEAWNPHLERLDPKLSKYIDGNSVRIDGKPRASGILDTIKAAVAHGVRVPSDFQDPSVVGLLEKAVCAEWFSGYKNEEFRRLAMGRLLDDLQRKMQLKAEGVTKQPRLLVHSTHDTALAGLCQTLDVYDERWPPFTASITFELFRHKPVFAGPRSWLQAVGLSSSGAPSQYYVRMRYENRNLELPLCAGAGKHLPGSPEFCTLEAFQTRVRELTPQDWEYECEQNPTSLRR</sequence>
<dbReference type="STRING" id="1314781.A0A165BJB0"/>
<evidence type="ECO:0000256" key="1">
    <source>
        <dbReference type="ARBA" id="ARBA00005375"/>
    </source>
</evidence>
<dbReference type="InterPro" id="IPR029033">
    <property type="entry name" value="His_PPase_superfam"/>
</dbReference>
<organism evidence="3 4">
    <name type="scientific">Exidia glandulosa HHB12029</name>
    <dbReference type="NCBI Taxonomy" id="1314781"/>
    <lineage>
        <taxon>Eukaryota</taxon>
        <taxon>Fungi</taxon>
        <taxon>Dikarya</taxon>
        <taxon>Basidiomycota</taxon>
        <taxon>Agaricomycotina</taxon>
        <taxon>Agaricomycetes</taxon>
        <taxon>Auriculariales</taxon>
        <taxon>Exidiaceae</taxon>
        <taxon>Exidia</taxon>
    </lineage>
</organism>
<comment type="similarity">
    <text evidence="1">Belongs to the histidine acid phosphatase family.</text>
</comment>